<feature type="domain" description="RimM N-terminal" evidence="6">
    <location>
        <begin position="6"/>
        <end position="85"/>
    </location>
</feature>
<dbReference type="PANTHER" id="PTHR33692:SF1">
    <property type="entry name" value="RIBOSOME MATURATION FACTOR RIMM"/>
    <property type="match status" value="1"/>
</dbReference>
<dbReference type="Proteomes" id="UP000095247">
    <property type="component" value="Unassembled WGS sequence"/>
</dbReference>
<keyword evidence="3 5" id="KW-0698">rRNA processing</keyword>
<evidence type="ECO:0000256" key="1">
    <source>
        <dbReference type="ARBA" id="ARBA00022490"/>
    </source>
</evidence>
<dbReference type="HAMAP" id="MF_00014">
    <property type="entry name" value="Ribosome_mat_RimM"/>
    <property type="match status" value="1"/>
</dbReference>
<name>A0A1E5NFN3_9SPIR</name>
<evidence type="ECO:0000313" key="9">
    <source>
        <dbReference type="Proteomes" id="UP000095247"/>
    </source>
</evidence>
<dbReference type="GO" id="GO:0005737">
    <property type="term" value="C:cytoplasm"/>
    <property type="evidence" value="ECO:0007669"/>
    <property type="project" value="UniProtKB-SubCell"/>
</dbReference>
<comment type="subunit">
    <text evidence="5">Binds ribosomal protein uS19.</text>
</comment>
<comment type="similarity">
    <text evidence="5">Belongs to the RimM family.</text>
</comment>
<evidence type="ECO:0000259" key="6">
    <source>
        <dbReference type="Pfam" id="PF01782"/>
    </source>
</evidence>
<dbReference type="Pfam" id="PF24986">
    <property type="entry name" value="PRC_RimM"/>
    <property type="match status" value="1"/>
</dbReference>
<dbReference type="InterPro" id="IPR011033">
    <property type="entry name" value="PRC_barrel-like_sf"/>
</dbReference>
<gene>
    <name evidence="5" type="primary">rimM</name>
    <name evidence="8" type="ORF">BFL38_08940</name>
</gene>
<dbReference type="GO" id="GO:0043022">
    <property type="term" value="F:ribosome binding"/>
    <property type="evidence" value="ECO:0007669"/>
    <property type="project" value="InterPro"/>
</dbReference>
<dbReference type="GO" id="GO:0042274">
    <property type="term" value="P:ribosomal small subunit biogenesis"/>
    <property type="evidence" value="ECO:0007669"/>
    <property type="project" value="UniProtKB-UniRule"/>
</dbReference>
<sequence length="169" mass="19360">MIFFYGKITGLHGLKGEVEIAFSDKSYFTSLPILNKDTPVIIDNQTFTLLNVKKKNKSFVFLLKEINTIEEAQKLIGLDIFIDSSYLPQLDDDTFYEGELIGYKIIDTDNNIYGEITDVYSLPSNYVFEIKLKENNNIVSIPFVKAYFGDSDKINKTITIIQKPIFDDD</sequence>
<protein>
    <recommendedName>
        <fullName evidence="5">Ribosome maturation factor RimM</fullName>
    </recommendedName>
</protein>
<dbReference type="SUPFAM" id="SSF50346">
    <property type="entry name" value="PRC-barrel domain"/>
    <property type="match status" value="1"/>
</dbReference>
<dbReference type="Gene3D" id="2.30.30.240">
    <property type="entry name" value="PRC-barrel domain"/>
    <property type="match status" value="1"/>
</dbReference>
<dbReference type="InterPro" id="IPR011961">
    <property type="entry name" value="RimM"/>
</dbReference>
<evidence type="ECO:0000259" key="7">
    <source>
        <dbReference type="Pfam" id="PF24986"/>
    </source>
</evidence>
<dbReference type="InterPro" id="IPR056792">
    <property type="entry name" value="PRC_RimM"/>
</dbReference>
<evidence type="ECO:0000256" key="3">
    <source>
        <dbReference type="ARBA" id="ARBA00022552"/>
    </source>
</evidence>
<evidence type="ECO:0000256" key="2">
    <source>
        <dbReference type="ARBA" id="ARBA00022517"/>
    </source>
</evidence>
<dbReference type="GO" id="GO:0005840">
    <property type="term" value="C:ribosome"/>
    <property type="evidence" value="ECO:0007669"/>
    <property type="project" value="InterPro"/>
</dbReference>
<dbReference type="SUPFAM" id="SSF50447">
    <property type="entry name" value="Translation proteins"/>
    <property type="match status" value="1"/>
</dbReference>
<dbReference type="GO" id="GO:0006364">
    <property type="term" value="P:rRNA processing"/>
    <property type="evidence" value="ECO:0007669"/>
    <property type="project" value="UniProtKB-UniRule"/>
</dbReference>
<dbReference type="InterPro" id="IPR002676">
    <property type="entry name" value="RimM_N"/>
</dbReference>
<proteinExistence type="inferred from homology"/>
<keyword evidence="2 5" id="KW-0690">Ribosome biogenesis</keyword>
<comment type="function">
    <text evidence="5">An accessory protein needed during the final step in the assembly of 30S ribosomal subunit, possibly for assembly of the head region. Essential for efficient processing of 16S rRNA. May be needed both before and after RbfA during the maturation of 16S rRNA. It has affinity for free ribosomal 30S subunits but not for 70S ribosomes.</text>
</comment>
<evidence type="ECO:0000313" key="8">
    <source>
        <dbReference type="EMBL" id="OEJ14946.1"/>
    </source>
</evidence>
<keyword evidence="1 5" id="KW-0963">Cytoplasm</keyword>
<dbReference type="InterPro" id="IPR036976">
    <property type="entry name" value="RimM_N_sf"/>
</dbReference>
<dbReference type="Pfam" id="PF01782">
    <property type="entry name" value="RimM"/>
    <property type="match status" value="1"/>
</dbReference>
<comment type="domain">
    <text evidence="5">The PRC barrel domain binds ribosomal protein uS19.</text>
</comment>
<dbReference type="EMBL" id="MDCO01000009">
    <property type="protein sequence ID" value="OEJ14946.1"/>
    <property type="molecule type" value="Genomic_DNA"/>
</dbReference>
<reference evidence="8 9" key="1">
    <citation type="submission" date="2016-08" db="EMBL/GenBank/DDBJ databases">
        <title>Characterization and recognition of Brachyspira hampsonii sp. nov., a novel intestinal spirochete that is pathogenic to pigs.</title>
        <authorList>
            <person name="Mirajkar N."/>
            <person name="La T."/>
            <person name="Phillips N."/>
            <person name="Hampson D."/>
            <person name="Gebhart C."/>
        </authorList>
    </citation>
    <scope>NUCLEOTIDE SEQUENCE [LARGE SCALE GENOMIC DNA]</scope>
    <source>
        <strain evidence="8 9">P280/1</strain>
    </source>
</reference>
<comment type="caution">
    <text evidence="8">The sequence shown here is derived from an EMBL/GenBank/DDBJ whole genome shotgun (WGS) entry which is preliminary data.</text>
</comment>
<feature type="domain" description="Ribosome maturation factor RimM PRC barrel" evidence="7">
    <location>
        <begin position="99"/>
        <end position="161"/>
    </location>
</feature>
<dbReference type="InterPro" id="IPR009000">
    <property type="entry name" value="Transl_B-barrel_sf"/>
</dbReference>
<keyword evidence="4 5" id="KW-0143">Chaperone</keyword>
<dbReference type="NCBIfam" id="TIGR02273">
    <property type="entry name" value="16S_RimM"/>
    <property type="match status" value="1"/>
</dbReference>
<comment type="subcellular location">
    <subcellularLocation>
        <location evidence="5">Cytoplasm</location>
    </subcellularLocation>
</comment>
<dbReference type="RefSeq" id="WP_069726437.1">
    <property type="nucleotide sequence ID" value="NZ_MDCO01000009.1"/>
</dbReference>
<organism evidence="8 9">
    <name type="scientific">Brachyspira hampsonii</name>
    <dbReference type="NCBI Taxonomy" id="1287055"/>
    <lineage>
        <taxon>Bacteria</taxon>
        <taxon>Pseudomonadati</taxon>
        <taxon>Spirochaetota</taxon>
        <taxon>Spirochaetia</taxon>
        <taxon>Brachyspirales</taxon>
        <taxon>Brachyspiraceae</taxon>
        <taxon>Brachyspira</taxon>
    </lineage>
</organism>
<dbReference type="PANTHER" id="PTHR33692">
    <property type="entry name" value="RIBOSOME MATURATION FACTOR RIMM"/>
    <property type="match status" value="1"/>
</dbReference>
<accession>A0A1E5NFN3</accession>
<evidence type="ECO:0000256" key="4">
    <source>
        <dbReference type="ARBA" id="ARBA00023186"/>
    </source>
</evidence>
<evidence type="ECO:0000256" key="5">
    <source>
        <dbReference type="HAMAP-Rule" id="MF_00014"/>
    </source>
</evidence>
<dbReference type="AlphaFoldDB" id="A0A1E5NFN3"/>
<dbReference type="Gene3D" id="2.40.30.60">
    <property type="entry name" value="RimM"/>
    <property type="match status" value="1"/>
</dbReference>